<name>A0A3A3GGT7_PANTH</name>
<gene>
    <name evidence="6" type="ORF">DQX05_15595</name>
</gene>
<protein>
    <submittedName>
        <fullName evidence="6">ChbG/HpnK family deacetylase</fullName>
    </submittedName>
</protein>
<evidence type="ECO:0000256" key="3">
    <source>
        <dbReference type="ARBA" id="ARBA00022801"/>
    </source>
</evidence>
<dbReference type="GO" id="GO:0005975">
    <property type="term" value="P:carbohydrate metabolic process"/>
    <property type="evidence" value="ECO:0007669"/>
    <property type="project" value="InterPro"/>
</dbReference>
<dbReference type="InterPro" id="IPR006879">
    <property type="entry name" value="YdjC-like"/>
</dbReference>
<keyword evidence="3" id="KW-0378">Hydrolase</keyword>
<evidence type="ECO:0000313" key="6">
    <source>
        <dbReference type="EMBL" id="RJG22968.1"/>
    </source>
</evidence>
<evidence type="ECO:0000256" key="5">
    <source>
        <dbReference type="ARBA" id="ARBA00023277"/>
    </source>
</evidence>
<dbReference type="OrthoDB" id="9774177at2"/>
<dbReference type="InterPro" id="IPR011330">
    <property type="entry name" value="Glyco_hydro/deAcase_b/a-brl"/>
</dbReference>
<dbReference type="SUPFAM" id="SSF88713">
    <property type="entry name" value="Glycoside hydrolase/deacetylase"/>
    <property type="match status" value="1"/>
</dbReference>
<dbReference type="Gene3D" id="3.20.20.370">
    <property type="entry name" value="Glycoside hydrolase/deacetylase"/>
    <property type="match status" value="1"/>
</dbReference>
<dbReference type="GO" id="GO:0016787">
    <property type="term" value="F:hydrolase activity"/>
    <property type="evidence" value="ECO:0007669"/>
    <property type="project" value="UniProtKB-KW"/>
</dbReference>
<dbReference type="Proteomes" id="UP000266177">
    <property type="component" value="Unassembled WGS sequence"/>
</dbReference>
<keyword evidence="4" id="KW-0460">Magnesium</keyword>
<comment type="cofactor">
    <cofactor evidence="1">
        <name>Mg(2+)</name>
        <dbReference type="ChEBI" id="CHEBI:18420"/>
    </cofactor>
</comment>
<sequence length="310" mass="34814">MISILGYSSEDRILIIQADDAGRSAEANEAAFELLERGAVTSASLITVAEHSLAAAKRAVPVAGQAPAIGIHLTLTGGYRPRSAPDRVPTLLDNGRFRDSVSQLEKQGDPYEVRHELANQIEWALKQGLQPTHLDSHQGSVLGLFTGNDFLDVIFDLCDTYELPFLLPRNIVQQSFLTQDQRRRFEYMIHEAGERNIALIDDLLPDAYGLEEEETYESYREGVVRALAELKPGITQWTLHPERFSAPPSLRKQQVKREMEYRIASDPVVREALAREGIKLMSWQPLQQWQHTQASAASRRSGRGKILRFG</sequence>
<evidence type="ECO:0000256" key="1">
    <source>
        <dbReference type="ARBA" id="ARBA00001946"/>
    </source>
</evidence>
<comment type="caution">
    <text evidence="6">The sequence shown here is derived from an EMBL/GenBank/DDBJ whole genome shotgun (WGS) entry which is preliminary data.</text>
</comment>
<dbReference type="GO" id="GO:0046872">
    <property type="term" value="F:metal ion binding"/>
    <property type="evidence" value="ECO:0007669"/>
    <property type="project" value="UniProtKB-KW"/>
</dbReference>
<dbReference type="AlphaFoldDB" id="A0A3A3GGT7"/>
<accession>A0A3A3GGT7</accession>
<dbReference type="EMBL" id="QYZD01000013">
    <property type="protein sequence ID" value="RJG22968.1"/>
    <property type="molecule type" value="Genomic_DNA"/>
</dbReference>
<dbReference type="RefSeq" id="WP_119794488.1">
    <property type="nucleotide sequence ID" value="NZ_QYZD01000013.1"/>
</dbReference>
<proteinExistence type="predicted"/>
<evidence type="ECO:0000256" key="2">
    <source>
        <dbReference type="ARBA" id="ARBA00022723"/>
    </source>
</evidence>
<reference evidence="6 7" key="1">
    <citation type="submission" date="2018-09" db="EMBL/GenBank/DDBJ databases">
        <title>Paenibacillus SK2017-BO5.</title>
        <authorList>
            <person name="Piskunova J.V."/>
            <person name="Dubiley S.A."/>
            <person name="Severinov K.V."/>
        </authorList>
    </citation>
    <scope>NUCLEOTIDE SEQUENCE [LARGE SCALE GENOMIC DNA]</scope>
    <source>
        <strain evidence="6 7">BO5</strain>
    </source>
</reference>
<keyword evidence="5" id="KW-0119">Carbohydrate metabolism</keyword>
<dbReference type="GO" id="GO:0019213">
    <property type="term" value="F:deacetylase activity"/>
    <property type="evidence" value="ECO:0007669"/>
    <property type="project" value="TreeGrafter"/>
</dbReference>
<evidence type="ECO:0000313" key="7">
    <source>
        <dbReference type="Proteomes" id="UP000266177"/>
    </source>
</evidence>
<dbReference type="PANTHER" id="PTHR31609">
    <property type="entry name" value="YDJC DEACETYLASE FAMILY MEMBER"/>
    <property type="match status" value="1"/>
</dbReference>
<organism evidence="6 7">
    <name type="scientific">Paenibacillus thiaminolyticus</name>
    <name type="common">Bacillus thiaminolyticus</name>
    <dbReference type="NCBI Taxonomy" id="49283"/>
    <lineage>
        <taxon>Bacteria</taxon>
        <taxon>Bacillati</taxon>
        <taxon>Bacillota</taxon>
        <taxon>Bacilli</taxon>
        <taxon>Bacillales</taxon>
        <taxon>Paenibacillaceae</taxon>
        <taxon>Paenibacillus</taxon>
    </lineage>
</organism>
<evidence type="ECO:0000256" key="4">
    <source>
        <dbReference type="ARBA" id="ARBA00022842"/>
    </source>
</evidence>
<dbReference type="Pfam" id="PF04794">
    <property type="entry name" value="YdjC"/>
    <property type="match status" value="1"/>
</dbReference>
<dbReference type="PANTHER" id="PTHR31609:SF1">
    <property type="entry name" value="CARBOHYDRATE DEACETYLASE"/>
    <property type="match status" value="1"/>
</dbReference>
<keyword evidence="2" id="KW-0479">Metal-binding</keyword>